<keyword evidence="1" id="KW-0732">Signal</keyword>
<dbReference type="PANTHER" id="PTHR11257:SF12">
    <property type="entry name" value="EJACULATORY BULB-SPECIFIC PROTEIN 3-RELATED"/>
    <property type="match status" value="1"/>
</dbReference>
<evidence type="ECO:0000313" key="2">
    <source>
        <dbReference type="EMBL" id="WPO56440.1"/>
    </source>
</evidence>
<evidence type="ECO:0000256" key="1">
    <source>
        <dbReference type="SAM" id="SignalP"/>
    </source>
</evidence>
<proteinExistence type="evidence at transcript level"/>
<reference evidence="2" key="1">
    <citation type="submission" date="2023-05" db="EMBL/GenBank/DDBJ databases">
        <authorList>
            <person name="Pathak J."/>
            <person name="Thiruvengadam V."/>
            <person name="Gracy G.R."/>
            <person name="M M."/>
        </authorList>
    </citation>
    <scope>NUCLEOTIDE SEQUENCE</scope>
    <source>
        <tissue evidence="2">Head and antenna</tissue>
    </source>
</reference>
<dbReference type="Gene3D" id="1.10.2080.10">
    <property type="entry name" value="Insect odorant-binding protein A10/Ejaculatory bulb-specific protein 3"/>
    <property type="match status" value="1"/>
</dbReference>
<dbReference type="InterPro" id="IPR036682">
    <property type="entry name" value="OS_D_A10/PebIII_sf"/>
</dbReference>
<dbReference type="EMBL" id="OQ970431">
    <property type="protein sequence ID" value="WPO56440.1"/>
    <property type="molecule type" value="mRNA"/>
</dbReference>
<sequence>MLYLAVIISSVLMDPCLGKLHNYDNFDVEYLLSNSTRSKSFFECVSDEAKCTNQEDKELKQDMVEMVSTSCANCTEKEKKKFAEAMKALQQSMRDSQVIKMFINKITDMFQGGFSSDGEKSS</sequence>
<dbReference type="PANTHER" id="PTHR11257">
    <property type="entry name" value="CHEMOSENSORY PROTEIN-RELATED"/>
    <property type="match status" value="1"/>
</dbReference>
<name>A0AAU0QK94_9NEOP</name>
<accession>A0AAU0QK94</accession>
<protein>
    <submittedName>
        <fullName evidence="2">Chemosensory protein</fullName>
    </submittedName>
</protein>
<dbReference type="SUPFAM" id="SSF100910">
    <property type="entry name" value="Chemosensory protein Csp2"/>
    <property type="match status" value="1"/>
</dbReference>
<feature type="signal peptide" evidence="1">
    <location>
        <begin position="1"/>
        <end position="18"/>
    </location>
</feature>
<dbReference type="Pfam" id="PF03392">
    <property type="entry name" value="OS-D"/>
    <property type="match status" value="1"/>
</dbReference>
<dbReference type="AlphaFoldDB" id="A0AAU0QK94"/>
<feature type="chain" id="PRO_5043445759" evidence="1">
    <location>
        <begin position="19"/>
        <end position="122"/>
    </location>
</feature>
<organism evidence="2">
    <name type="scientific">Leucinodes orbonalis</name>
    <dbReference type="NCBI Taxonomy" id="711050"/>
    <lineage>
        <taxon>Eukaryota</taxon>
        <taxon>Metazoa</taxon>
        <taxon>Ecdysozoa</taxon>
        <taxon>Arthropoda</taxon>
        <taxon>Hexapoda</taxon>
        <taxon>Insecta</taxon>
        <taxon>Pterygota</taxon>
        <taxon>Neoptera</taxon>
        <taxon>Endopterygota</taxon>
        <taxon>Lepidoptera</taxon>
        <taxon>Glossata</taxon>
        <taxon>Ditrysia</taxon>
        <taxon>Pyraloidea</taxon>
        <taxon>Crambidae</taxon>
        <taxon>Spilomelinae</taxon>
        <taxon>Leucinodes</taxon>
    </lineage>
</organism>
<dbReference type="InterPro" id="IPR005055">
    <property type="entry name" value="A10/PebIII"/>
</dbReference>